<evidence type="ECO:0000313" key="5">
    <source>
        <dbReference type="Proteomes" id="UP000586827"/>
    </source>
</evidence>
<dbReference type="Gene3D" id="2.60.120.330">
    <property type="entry name" value="B-lactam Antibiotic, Isopenicillin N Synthase, Chain"/>
    <property type="match status" value="1"/>
</dbReference>
<reference evidence="4 5" key="1">
    <citation type="submission" date="2020-05" db="EMBL/GenBank/DDBJ databases">
        <title>MicrobeNet Type strains.</title>
        <authorList>
            <person name="Nicholson A.C."/>
        </authorList>
    </citation>
    <scope>NUCLEOTIDE SEQUENCE [LARGE SCALE GENOMIC DNA]</scope>
    <source>
        <strain evidence="4 5">JCM 3224</strain>
    </source>
</reference>
<dbReference type="EMBL" id="JABELX010000009">
    <property type="protein sequence ID" value="NNH73009.1"/>
    <property type="molecule type" value="Genomic_DNA"/>
</dbReference>
<gene>
    <name evidence="4" type="ORF">HLB23_24640</name>
</gene>
<proteinExistence type="predicted"/>
<name>A0A849CD37_9NOCA</name>
<accession>A0A849CD37</accession>
<evidence type="ECO:0000256" key="1">
    <source>
        <dbReference type="ARBA" id="ARBA00004792"/>
    </source>
</evidence>
<evidence type="ECO:0000256" key="2">
    <source>
        <dbReference type="ARBA" id="ARBA00023194"/>
    </source>
</evidence>
<dbReference type="AlphaFoldDB" id="A0A849CD37"/>
<dbReference type="SUPFAM" id="SSF51197">
    <property type="entry name" value="Clavaminate synthase-like"/>
    <property type="match status" value="1"/>
</dbReference>
<comment type="pathway">
    <text evidence="1">Antibiotic biosynthesis.</text>
</comment>
<dbReference type="InterPro" id="IPR044861">
    <property type="entry name" value="IPNS-like_FE2OG_OXY"/>
</dbReference>
<evidence type="ECO:0000313" key="4">
    <source>
        <dbReference type="EMBL" id="NNH73009.1"/>
    </source>
</evidence>
<keyword evidence="2" id="KW-0045">Antibiotic biosynthesis</keyword>
<feature type="domain" description="Isopenicillin N synthase-like Fe(2+) 2OG dioxygenase" evidence="3">
    <location>
        <begin position="140"/>
        <end position="219"/>
    </location>
</feature>
<dbReference type="Pfam" id="PF03171">
    <property type="entry name" value="2OG-FeII_Oxy"/>
    <property type="match status" value="1"/>
</dbReference>
<dbReference type="InterPro" id="IPR027443">
    <property type="entry name" value="IPNS-like_sf"/>
</dbReference>
<comment type="caution">
    <text evidence="4">The sequence shown here is derived from an EMBL/GenBank/DDBJ whole genome shotgun (WGS) entry which is preliminary data.</text>
</comment>
<keyword evidence="5" id="KW-1185">Reference proteome</keyword>
<protein>
    <submittedName>
        <fullName evidence="4">Isopenicillin N synthase family oxygenase</fullName>
    </submittedName>
</protein>
<dbReference type="RefSeq" id="WP_067523475.1">
    <property type="nucleotide sequence ID" value="NZ_JABELX010000009.1"/>
</dbReference>
<dbReference type="GO" id="GO:0017000">
    <property type="term" value="P:antibiotic biosynthetic process"/>
    <property type="evidence" value="ECO:0007669"/>
    <property type="project" value="UniProtKB-KW"/>
</dbReference>
<evidence type="ECO:0000259" key="3">
    <source>
        <dbReference type="Pfam" id="PF03171"/>
    </source>
</evidence>
<dbReference type="Proteomes" id="UP000586827">
    <property type="component" value="Unassembled WGS sequence"/>
</dbReference>
<sequence>MSDPFRVPTLDLAGLRVDRAGFGIRLRDALHEKGICYLTGPDIRKLPVVDVLTATRGFFAHSTESGIVDYARLCDDTALTTVELRPMVSLWAQGLAALAPELLGALAQALGQPENYFDQWIGRARLRAGLVHVMPGDGESDTAPRDDFGFLNFLLPDLLCGMRVGDGAGGWADVFPRENSVLLTLGDGAEAATAGFLRAAPHRLWSPHASKGRVAVTVTVDSGIESPSAPPELATHSLVN</sequence>
<organism evidence="4 5">
    <name type="scientific">Nocardia uniformis</name>
    <dbReference type="NCBI Taxonomy" id="53432"/>
    <lineage>
        <taxon>Bacteria</taxon>
        <taxon>Bacillati</taxon>
        <taxon>Actinomycetota</taxon>
        <taxon>Actinomycetes</taxon>
        <taxon>Mycobacteriales</taxon>
        <taxon>Nocardiaceae</taxon>
        <taxon>Nocardia</taxon>
    </lineage>
</organism>